<reference evidence="10 11" key="1">
    <citation type="submission" date="2019-11" db="EMBL/GenBank/DDBJ databases">
        <title>Whole-genome sequence of Rhodoplanes serenus DSM 18633, type strain.</title>
        <authorList>
            <person name="Kyndt J.A."/>
            <person name="Meyer T.E."/>
        </authorList>
    </citation>
    <scope>NUCLEOTIDE SEQUENCE [LARGE SCALE GENOMIC DNA]</scope>
    <source>
        <strain evidence="10 11">DSM 18633</strain>
    </source>
</reference>
<dbReference type="PANTHER" id="PTHR44366:SF1">
    <property type="entry name" value="UDP-N-ACETYLGLUCOSAMINE--PEPTIDE N-ACETYLGLUCOSAMINYLTRANSFERASE 110 KDA SUBUNIT"/>
    <property type="match status" value="1"/>
</dbReference>
<comment type="pathway">
    <text evidence="1">Protein modification; protein glycosylation.</text>
</comment>
<evidence type="ECO:0000256" key="3">
    <source>
        <dbReference type="ARBA" id="ARBA00011970"/>
    </source>
</evidence>
<feature type="repeat" description="TPR" evidence="8">
    <location>
        <begin position="175"/>
        <end position="208"/>
    </location>
</feature>
<dbReference type="Pfam" id="PF13844">
    <property type="entry name" value="Glyco_transf_41"/>
    <property type="match status" value="2"/>
</dbReference>
<evidence type="ECO:0000313" key="10">
    <source>
        <dbReference type="EMBL" id="MTW15932.1"/>
    </source>
</evidence>
<dbReference type="InterPro" id="IPR029489">
    <property type="entry name" value="OGT/SEC/SPY_C"/>
</dbReference>
<dbReference type="SUPFAM" id="SSF53756">
    <property type="entry name" value="UDP-Glycosyltransferase/glycogen phosphorylase"/>
    <property type="match status" value="1"/>
</dbReference>
<dbReference type="AlphaFoldDB" id="A0A9X5AR39"/>
<keyword evidence="4" id="KW-0328">Glycosyltransferase</keyword>
<evidence type="ECO:0000256" key="2">
    <source>
        <dbReference type="ARBA" id="ARBA00005386"/>
    </source>
</evidence>
<dbReference type="RefSeq" id="WP_155479034.1">
    <property type="nucleotide sequence ID" value="NZ_WNKV01000004.1"/>
</dbReference>
<dbReference type="SMART" id="SM00028">
    <property type="entry name" value="TPR"/>
    <property type="match status" value="10"/>
</dbReference>
<evidence type="ECO:0000256" key="4">
    <source>
        <dbReference type="ARBA" id="ARBA00022676"/>
    </source>
</evidence>
<accession>A0A9X5AR39</accession>
<feature type="repeat" description="TPR" evidence="8">
    <location>
        <begin position="73"/>
        <end position="106"/>
    </location>
</feature>
<dbReference type="Pfam" id="PF13181">
    <property type="entry name" value="TPR_8"/>
    <property type="match status" value="1"/>
</dbReference>
<evidence type="ECO:0000256" key="6">
    <source>
        <dbReference type="ARBA" id="ARBA00022737"/>
    </source>
</evidence>
<gene>
    <name evidence="10" type="ORF">GJ689_06890</name>
</gene>
<proteinExistence type="inferred from homology"/>
<dbReference type="InterPro" id="IPR037919">
    <property type="entry name" value="OGT"/>
</dbReference>
<dbReference type="Gene3D" id="1.25.40.10">
    <property type="entry name" value="Tetratricopeptide repeat domain"/>
    <property type="match status" value="4"/>
</dbReference>
<feature type="domain" description="O-GlcNAc transferase C-terminal" evidence="9">
    <location>
        <begin position="591"/>
        <end position="775"/>
    </location>
</feature>
<name>A0A9X5AR39_9BRAD</name>
<evidence type="ECO:0000259" key="9">
    <source>
        <dbReference type="Pfam" id="PF13844"/>
    </source>
</evidence>
<dbReference type="EMBL" id="WNKV01000004">
    <property type="protein sequence ID" value="MTW15932.1"/>
    <property type="molecule type" value="Genomic_DNA"/>
</dbReference>
<protein>
    <recommendedName>
        <fullName evidence="3">protein O-GlcNAc transferase</fullName>
        <ecNumber evidence="3">2.4.1.255</ecNumber>
    </recommendedName>
</protein>
<dbReference type="GO" id="GO:0097363">
    <property type="term" value="F:protein O-acetylglucosaminyltransferase activity"/>
    <property type="evidence" value="ECO:0007669"/>
    <property type="project" value="UniProtKB-EC"/>
</dbReference>
<dbReference type="GO" id="GO:0006493">
    <property type="term" value="P:protein O-linked glycosylation"/>
    <property type="evidence" value="ECO:0007669"/>
    <property type="project" value="InterPro"/>
</dbReference>
<dbReference type="PANTHER" id="PTHR44366">
    <property type="entry name" value="UDP-N-ACETYLGLUCOSAMINE--PEPTIDE N-ACETYLGLUCOSAMINYLTRANSFERASE 110 KDA SUBUNIT"/>
    <property type="match status" value="1"/>
</dbReference>
<feature type="domain" description="O-GlcNAc transferase C-terminal" evidence="9">
    <location>
        <begin position="357"/>
        <end position="584"/>
    </location>
</feature>
<dbReference type="SUPFAM" id="SSF48452">
    <property type="entry name" value="TPR-like"/>
    <property type="match status" value="2"/>
</dbReference>
<comment type="similarity">
    <text evidence="2">Belongs to the glycosyltransferase 41 family. O-GlcNAc transferase subfamily.</text>
</comment>
<comment type="caution">
    <text evidence="10">The sequence shown here is derived from an EMBL/GenBank/DDBJ whole genome shotgun (WGS) entry which is preliminary data.</text>
</comment>
<keyword evidence="7 8" id="KW-0802">TPR repeat</keyword>
<keyword evidence="6" id="KW-0677">Repeat</keyword>
<evidence type="ECO:0000256" key="1">
    <source>
        <dbReference type="ARBA" id="ARBA00004922"/>
    </source>
</evidence>
<sequence>MARSVDEAFGRAVAALQAGRPGEAERAFRKTLELSPRHPAALNLYTVLLMRLGRWADAEPYARRAARETPGSDVTLYNFGLVLKQVGKPAEALEQLGRALAVNPGVADTRITRAGVLRDLGRLDEALAEIDAALALESARTDALVARGGMLGQLGRFSEALAAYEQAAAAKPDAPEPWLGCGKTLGELKRHDEALAAFDRALSLRPDLPEALQGRGTTLAALGRFAEALAAFDQALARTPDLAEAWVGIGDVFSEQRFYERAVAAYDGALARDPGLARAWLHRARALLALGRFAEAREAWGRAAVPAATVETWVVGADIASASRDFAGALAAFDAALAIDPDLELVPGARLQTRLQLCDWTNLDAEVARLLAAVRDGRRVAQPFNILVLSASPADQRRCAEIYANDMTATVAPPQRREPQWRDSQHRDRIRIAYASADLRDHPTAYLTAGLFEHHDRSRFEVIAIVWGERGGFDIARRIDAAVDRIVDIGRHGDAEAAALIAALDIDILVDLMGFTEGHRFPVLARRPAAIQVTYLGFPGTLGSDCIDYLVADPVVIPDAQRHHYAEHVIRLPYCYQVNDNRRAIAAQTPSRSDCGLPDDAFVFCCFNSSFKIQPAVFDVWMRLLAVVEGSVLWLLDDDPVARDNLQREAQARGVDADRLVFAPRCPLPAHLARHRLADLFVDTMPYNAHTTASDALWSGLPVVTCEGTAFAGRVCASLLRAVSLPELVAASLVEYEATALALAADRGRLAALRARLGETRETAPLFDTARFARHIEAAYREMWRRRRDGEPPAGFDVPA</sequence>
<organism evidence="10 11">
    <name type="scientific">Rhodoplanes serenus</name>
    <dbReference type="NCBI Taxonomy" id="200615"/>
    <lineage>
        <taxon>Bacteria</taxon>
        <taxon>Pseudomonadati</taxon>
        <taxon>Pseudomonadota</taxon>
        <taxon>Alphaproteobacteria</taxon>
        <taxon>Hyphomicrobiales</taxon>
        <taxon>Nitrobacteraceae</taxon>
        <taxon>Rhodoplanes</taxon>
    </lineage>
</organism>
<dbReference type="Pfam" id="PF13432">
    <property type="entry name" value="TPR_16"/>
    <property type="match status" value="4"/>
</dbReference>
<evidence type="ECO:0000256" key="8">
    <source>
        <dbReference type="PROSITE-ProRule" id="PRU00339"/>
    </source>
</evidence>
<evidence type="ECO:0000256" key="5">
    <source>
        <dbReference type="ARBA" id="ARBA00022679"/>
    </source>
</evidence>
<feature type="repeat" description="TPR" evidence="8">
    <location>
        <begin position="209"/>
        <end position="242"/>
    </location>
</feature>
<dbReference type="Gene3D" id="3.40.50.2000">
    <property type="entry name" value="Glycogen Phosphorylase B"/>
    <property type="match status" value="1"/>
</dbReference>
<feature type="repeat" description="TPR" evidence="8">
    <location>
        <begin position="141"/>
        <end position="174"/>
    </location>
</feature>
<dbReference type="EC" id="2.4.1.255" evidence="3"/>
<feature type="repeat" description="TPR" evidence="8">
    <location>
        <begin position="243"/>
        <end position="276"/>
    </location>
</feature>
<dbReference type="Gene3D" id="3.40.50.11380">
    <property type="match status" value="1"/>
</dbReference>
<dbReference type="InterPro" id="IPR011990">
    <property type="entry name" value="TPR-like_helical_dom_sf"/>
</dbReference>
<evidence type="ECO:0000313" key="11">
    <source>
        <dbReference type="Proteomes" id="UP000438991"/>
    </source>
</evidence>
<keyword evidence="5" id="KW-0808">Transferase</keyword>
<dbReference type="PROSITE" id="PS50005">
    <property type="entry name" value="TPR"/>
    <property type="match status" value="5"/>
</dbReference>
<dbReference type="Proteomes" id="UP000438991">
    <property type="component" value="Unassembled WGS sequence"/>
</dbReference>
<dbReference type="InterPro" id="IPR019734">
    <property type="entry name" value="TPR_rpt"/>
</dbReference>
<evidence type="ECO:0000256" key="7">
    <source>
        <dbReference type="ARBA" id="ARBA00022803"/>
    </source>
</evidence>